<dbReference type="GO" id="GO:0003677">
    <property type="term" value="F:DNA binding"/>
    <property type="evidence" value="ECO:0007669"/>
    <property type="project" value="InterPro"/>
</dbReference>
<accession>A0A7W5YUQ0</accession>
<dbReference type="GO" id="GO:0004803">
    <property type="term" value="F:transposase activity"/>
    <property type="evidence" value="ECO:0007669"/>
    <property type="project" value="InterPro"/>
</dbReference>
<organism evidence="2 3">
    <name type="scientific">Nonomuraea dietziae</name>
    <dbReference type="NCBI Taxonomy" id="65515"/>
    <lineage>
        <taxon>Bacteria</taxon>
        <taxon>Bacillati</taxon>
        <taxon>Actinomycetota</taxon>
        <taxon>Actinomycetes</taxon>
        <taxon>Streptosporangiales</taxon>
        <taxon>Streptosporangiaceae</taxon>
        <taxon>Nonomuraea</taxon>
    </lineage>
</organism>
<sequence length="65" mass="7228">MLGRSRGGLTTKLHLITEDRGLPLTAHLTGGNVNDCTAFEAVMATFQLRRRLGRPRTRPDRLVGR</sequence>
<dbReference type="Proteomes" id="UP000579945">
    <property type="component" value="Unassembled WGS sequence"/>
</dbReference>
<dbReference type="AlphaFoldDB" id="A0A7W5YUQ0"/>
<comment type="caution">
    <text evidence="2">The sequence shown here is derived from an EMBL/GenBank/DDBJ whole genome shotgun (WGS) entry which is preliminary data.</text>
</comment>
<evidence type="ECO:0000259" key="1">
    <source>
        <dbReference type="Pfam" id="PF01609"/>
    </source>
</evidence>
<dbReference type="GO" id="GO:0006313">
    <property type="term" value="P:DNA transposition"/>
    <property type="evidence" value="ECO:0007669"/>
    <property type="project" value="InterPro"/>
</dbReference>
<name>A0A7W5YUQ0_9ACTN</name>
<dbReference type="EMBL" id="JACIBV010000003">
    <property type="protein sequence ID" value="MBB3733899.1"/>
    <property type="molecule type" value="Genomic_DNA"/>
</dbReference>
<gene>
    <name evidence="2" type="ORF">FHR33_009852</name>
</gene>
<dbReference type="Pfam" id="PF01609">
    <property type="entry name" value="DDE_Tnp_1"/>
    <property type="match status" value="1"/>
</dbReference>
<reference evidence="2 3" key="1">
    <citation type="submission" date="2020-08" db="EMBL/GenBank/DDBJ databases">
        <title>Sequencing the genomes of 1000 actinobacteria strains.</title>
        <authorList>
            <person name="Klenk H.-P."/>
        </authorList>
    </citation>
    <scope>NUCLEOTIDE SEQUENCE [LARGE SCALE GENOMIC DNA]</scope>
    <source>
        <strain evidence="2 3">DSM 44320</strain>
    </source>
</reference>
<evidence type="ECO:0000313" key="3">
    <source>
        <dbReference type="Proteomes" id="UP000579945"/>
    </source>
</evidence>
<feature type="domain" description="Transposase IS4-like" evidence="1">
    <location>
        <begin position="6"/>
        <end position="53"/>
    </location>
</feature>
<proteinExistence type="predicted"/>
<keyword evidence="3" id="KW-1185">Reference proteome</keyword>
<protein>
    <recommendedName>
        <fullName evidence="1">Transposase IS4-like domain-containing protein</fullName>
    </recommendedName>
</protein>
<dbReference type="InterPro" id="IPR002559">
    <property type="entry name" value="Transposase_11"/>
</dbReference>
<evidence type="ECO:0000313" key="2">
    <source>
        <dbReference type="EMBL" id="MBB3733899.1"/>
    </source>
</evidence>